<feature type="transmembrane region" description="Helical" evidence="1">
    <location>
        <begin position="132"/>
        <end position="153"/>
    </location>
</feature>
<feature type="transmembrane region" description="Helical" evidence="1">
    <location>
        <begin position="31"/>
        <end position="52"/>
    </location>
</feature>
<feature type="transmembrane region" description="Helical" evidence="1">
    <location>
        <begin position="456"/>
        <end position="474"/>
    </location>
</feature>
<dbReference type="AlphaFoldDB" id="A0A8J3N1K2"/>
<feature type="transmembrane region" description="Helical" evidence="1">
    <location>
        <begin position="368"/>
        <end position="385"/>
    </location>
</feature>
<keyword evidence="1" id="KW-1133">Transmembrane helix</keyword>
<feature type="transmembrane region" description="Helical" evidence="1">
    <location>
        <begin position="338"/>
        <end position="356"/>
    </location>
</feature>
<organism evidence="2 3">
    <name type="scientific">Reticulibacter mediterranei</name>
    <dbReference type="NCBI Taxonomy" id="2778369"/>
    <lineage>
        <taxon>Bacteria</taxon>
        <taxon>Bacillati</taxon>
        <taxon>Chloroflexota</taxon>
        <taxon>Ktedonobacteria</taxon>
        <taxon>Ktedonobacterales</taxon>
        <taxon>Reticulibacteraceae</taxon>
        <taxon>Reticulibacter</taxon>
    </lineage>
</organism>
<evidence type="ECO:0000313" key="3">
    <source>
        <dbReference type="Proteomes" id="UP000597444"/>
    </source>
</evidence>
<evidence type="ECO:0000256" key="1">
    <source>
        <dbReference type="SAM" id="Phobius"/>
    </source>
</evidence>
<feature type="transmembrane region" description="Helical" evidence="1">
    <location>
        <begin position="211"/>
        <end position="238"/>
    </location>
</feature>
<feature type="transmembrane region" description="Helical" evidence="1">
    <location>
        <begin position="392"/>
        <end position="414"/>
    </location>
</feature>
<accession>A0A8J3N1K2</accession>
<protein>
    <submittedName>
        <fullName evidence="2">Uncharacterized protein</fullName>
    </submittedName>
</protein>
<keyword evidence="1" id="KW-0812">Transmembrane</keyword>
<feature type="transmembrane region" description="Helical" evidence="1">
    <location>
        <begin position="258"/>
        <end position="280"/>
    </location>
</feature>
<keyword evidence="3" id="KW-1185">Reference proteome</keyword>
<dbReference type="RefSeq" id="WP_220205892.1">
    <property type="nucleotide sequence ID" value="NZ_BNJK01000001.1"/>
</dbReference>
<gene>
    <name evidence="2" type="ORF">KSF_052470</name>
</gene>
<proteinExistence type="predicted"/>
<sequence length="480" mass="53649">MLEEKKSTEVAIDLTDATTTSQAELPRIARFAPWLLLLLCLLPFLLTAYAYFHHSHPQGDEPHYLVISQTMWLYHSIDVMKDYNHQDYLSFYPVRLDPHISTSASGQVLPLHSIGGPFLWLIPFALGGRLGTLFFVCLLSALTVLNIYFLLLAIGIQRRYAFGVSLAFALGSPIYVYSHLTFVEPLAALICIYVMRIICQPIRRTGDLIGASLALGLLHWIHIRFALVEMVLFGFLLVRLYLDNRTNSTGQFKRYAAYLLPFLALFLLFELYNLTVWGTLNPAPNQANAGKVPFQALPFTGIIGIFFDQEFGLFTNFPLFAFALPGILLTLKRKYLTLNLLLLALFVPYVIMVASFDSWAGGWGPPARFILVLTPTLAFPVAYALQRAGNMVLNGFFALCTLFAALIGAAYIWADKSGFNGGHGASLAMLYVQKVTHIVFTPYIPSLFQPHQKPLFLAWLAALLVLTLGTWLLARRQAVA</sequence>
<reference evidence="2" key="1">
    <citation type="submission" date="2020-10" db="EMBL/GenBank/DDBJ databases">
        <title>Taxonomic study of unclassified bacteria belonging to the class Ktedonobacteria.</title>
        <authorList>
            <person name="Yabe S."/>
            <person name="Wang C.M."/>
            <person name="Zheng Y."/>
            <person name="Sakai Y."/>
            <person name="Cavaletti L."/>
            <person name="Monciardini P."/>
            <person name="Donadio S."/>
        </authorList>
    </citation>
    <scope>NUCLEOTIDE SEQUENCE</scope>
    <source>
        <strain evidence="2">ID150040</strain>
    </source>
</reference>
<feature type="transmembrane region" description="Helical" evidence="1">
    <location>
        <begin position="160"/>
        <end position="176"/>
    </location>
</feature>
<dbReference type="Proteomes" id="UP000597444">
    <property type="component" value="Unassembled WGS sequence"/>
</dbReference>
<comment type="caution">
    <text evidence="2">The sequence shown here is derived from an EMBL/GenBank/DDBJ whole genome shotgun (WGS) entry which is preliminary data.</text>
</comment>
<feature type="transmembrane region" description="Helical" evidence="1">
    <location>
        <begin position="313"/>
        <end position="331"/>
    </location>
</feature>
<name>A0A8J3N1K2_9CHLR</name>
<dbReference type="EMBL" id="BNJK01000001">
    <property type="protein sequence ID" value="GHO95199.1"/>
    <property type="molecule type" value="Genomic_DNA"/>
</dbReference>
<evidence type="ECO:0000313" key="2">
    <source>
        <dbReference type="EMBL" id="GHO95199.1"/>
    </source>
</evidence>
<keyword evidence="1" id="KW-0472">Membrane</keyword>